<feature type="compositionally biased region" description="Pro residues" evidence="1">
    <location>
        <begin position="93"/>
        <end position="105"/>
    </location>
</feature>
<sequence>MKVERTLIALGLILALAGLVVAMNGYIYVNVDRGPPLVVSGVLVFGFGLVLAALGFILRELQAIAADASKAALLLAKGRIAPAPADQAASSAPPQPQPRPLPPFEPLGSASTAREDSASADKATDETQSDLFASQRSEPKPRPVLPPDEPARAAASASAPPSWMARPGPDATPAPKPPEGDWLGQAIVQEADKARKASAEKLARDGETELEREFGVNDQEKGEKPPQPKPEPIGHYEAHGAHYTMFSDGSIEAETQHGVYRFGSIDELKRFIEGEESGNLGKS</sequence>
<feature type="transmembrane region" description="Helical" evidence="2">
    <location>
        <begin position="38"/>
        <end position="58"/>
    </location>
</feature>
<accession>A0A2S6N6P0</accession>
<organism evidence="3 4">
    <name type="scientific">Rhodoblastus sphagnicola</name>
    <dbReference type="NCBI Taxonomy" id="333368"/>
    <lineage>
        <taxon>Bacteria</taxon>
        <taxon>Pseudomonadati</taxon>
        <taxon>Pseudomonadota</taxon>
        <taxon>Alphaproteobacteria</taxon>
        <taxon>Hyphomicrobiales</taxon>
        <taxon>Rhodoblastaceae</taxon>
        <taxon>Rhodoblastus</taxon>
    </lineage>
</organism>
<gene>
    <name evidence="3" type="ORF">CCR94_13120</name>
</gene>
<feature type="compositionally biased region" description="Low complexity" evidence="1">
    <location>
        <begin position="152"/>
        <end position="169"/>
    </location>
</feature>
<evidence type="ECO:0008006" key="5">
    <source>
        <dbReference type="Google" id="ProtNLM"/>
    </source>
</evidence>
<dbReference type="Proteomes" id="UP000239089">
    <property type="component" value="Unassembled WGS sequence"/>
</dbReference>
<reference evidence="3 4" key="1">
    <citation type="journal article" date="2018" name="Arch. Microbiol.">
        <title>New insights into the metabolic potential of the phototrophic purple bacterium Rhodopila globiformis DSM 161(T) from its draft genome sequence and evidence for a vanadium-dependent nitrogenase.</title>
        <authorList>
            <person name="Imhoff J.F."/>
            <person name="Rahn T."/>
            <person name="Kunzel S."/>
            <person name="Neulinger S.C."/>
        </authorList>
    </citation>
    <scope>NUCLEOTIDE SEQUENCE [LARGE SCALE GENOMIC DNA]</scope>
    <source>
        <strain evidence="3 4">DSM 16996</strain>
    </source>
</reference>
<evidence type="ECO:0000313" key="3">
    <source>
        <dbReference type="EMBL" id="PPQ30257.1"/>
    </source>
</evidence>
<proteinExistence type="predicted"/>
<feature type="region of interest" description="Disordered" evidence="1">
    <location>
        <begin position="85"/>
        <end position="236"/>
    </location>
</feature>
<dbReference type="AlphaFoldDB" id="A0A2S6N6P0"/>
<keyword evidence="2" id="KW-1133">Transmembrane helix</keyword>
<comment type="caution">
    <text evidence="3">The sequence shown here is derived from an EMBL/GenBank/DDBJ whole genome shotgun (WGS) entry which is preliminary data.</text>
</comment>
<dbReference type="OrthoDB" id="8455715at2"/>
<keyword evidence="2" id="KW-0812">Transmembrane</keyword>
<feature type="compositionally biased region" description="Basic and acidic residues" evidence="1">
    <location>
        <begin position="113"/>
        <end position="125"/>
    </location>
</feature>
<dbReference type="RefSeq" id="WP_104508300.1">
    <property type="nucleotide sequence ID" value="NZ_JACIGC010000004.1"/>
</dbReference>
<keyword evidence="2" id="KW-0472">Membrane</keyword>
<dbReference type="EMBL" id="NHSJ01000082">
    <property type="protein sequence ID" value="PPQ30257.1"/>
    <property type="molecule type" value="Genomic_DNA"/>
</dbReference>
<evidence type="ECO:0000256" key="1">
    <source>
        <dbReference type="SAM" id="MobiDB-lite"/>
    </source>
</evidence>
<protein>
    <recommendedName>
        <fullName evidence="5">DUF308 domain-containing protein</fullName>
    </recommendedName>
</protein>
<evidence type="ECO:0000313" key="4">
    <source>
        <dbReference type="Proteomes" id="UP000239089"/>
    </source>
</evidence>
<name>A0A2S6N6P0_9HYPH</name>
<keyword evidence="4" id="KW-1185">Reference proteome</keyword>
<feature type="compositionally biased region" description="Basic and acidic residues" evidence="1">
    <location>
        <begin position="190"/>
        <end position="236"/>
    </location>
</feature>
<evidence type="ECO:0000256" key="2">
    <source>
        <dbReference type="SAM" id="Phobius"/>
    </source>
</evidence>